<keyword evidence="5" id="KW-0949">S-adenosyl-L-methionine</keyword>
<keyword evidence="3 11" id="KW-0489">Methyltransferase</keyword>
<feature type="region of interest" description="Disordered" evidence="9">
    <location>
        <begin position="167"/>
        <end position="191"/>
    </location>
</feature>
<dbReference type="Gene3D" id="3.40.50.150">
    <property type="entry name" value="Vaccinia Virus protein VP39"/>
    <property type="match status" value="1"/>
</dbReference>
<dbReference type="GO" id="GO:0008170">
    <property type="term" value="F:N-methyltransferase activity"/>
    <property type="evidence" value="ECO:0007669"/>
    <property type="project" value="InterPro"/>
</dbReference>
<evidence type="ECO:0000313" key="12">
    <source>
        <dbReference type="Proteomes" id="UP000263742"/>
    </source>
</evidence>
<dbReference type="PRINTS" id="PR00508">
    <property type="entry name" value="S21N4MTFRASE"/>
</dbReference>
<evidence type="ECO:0000256" key="6">
    <source>
        <dbReference type="ARBA" id="ARBA00022747"/>
    </source>
</evidence>
<comment type="catalytic activity">
    <reaction evidence="8">
        <text>a 2'-deoxycytidine in DNA + S-adenosyl-L-methionine = an N(4)-methyl-2'-deoxycytidine in DNA + S-adenosyl-L-homocysteine + H(+)</text>
        <dbReference type="Rhea" id="RHEA:16857"/>
        <dbReference type="Rhea" id="RHEA-COMP:11369"/>
        <dbReference type="Rhea" id="RHEA-COMP:13674"/>
        <dbReference type="ChEBI" id="CHEBI:15378"/>
        <dbReference type="ChEBI" id="CHEBI:57856"/>
        <dbReference type="ChEBI" id="CHEBI:59789"/>
        <dbReference type="ChEBI" id="CHEBI:85452"/>
        <dbReference type="ChEBI" id="CHEBI:137933"/>
        <dbReference type="EC" id="2.1.1.113"/>
    </reaction>
</comment>
<dbReference type="PANTHER" id="PTHR13370:SF3">
    <property type="entry name" value="TRNA (GUANINE(10)-N2)-METHYLTRANSFERASE HOMOLOG"/>
    <property type="match status" value="1"/>
</dbReference>
<evidence type="ECO:0000256" key="9">
    <source>
        <dbReference type="SAM" id="MobiDB-lite"/>
    </source>
</evidence>
<sequence>MGKLKVLVGDCKRSLKKIPDASVQMCVTSPPYYGLRDYGNPAQIGLEETPEQYIESLVEVFREVKRTLKDDGVLWLNIGDSYYNPSKKKHKNLKGKDLIGIPWMLAFALREDGWYLRQDIIWQKTSPMPESVRDRCTGSHEYMFLLAKSPKYYFDNEAIKTPVKQDWGTRNRKDGKYHNEGTGLQPHSGLEKSYSKANKRSVWTLAPQPFKGAHFAVYPPDLILPCILAGSRKGDTVLDPFGGSGTTAAVAKYLNRNAILCELNPEYAKIMPQRVESVLANYAAKKKSPLTLLREPKNLRKVKKGSADLIVVEKFDLPISEISRIKSDNGSAFVLDRKLSVKELTELILSNTTEGQTVFSPNIRKGRIGVVCAKLNRRLIGIGHKHYDEAKEKIVKSYRKHYKEQSA</sequence>
<evidence type="ECO:0000259" key="10">
    <source>
        <dbReference type="Pfam" id="PF01555"/>
    </source>
</evidence>
<dbReference type="SUPFAM" id="SSF53335">
    <property type="entry name" value="S-adenosyl-L-methionine-dependent methyltransferases"/>
    <property type="match status" value="1"/>
</dbReference>
<dbReference type="CDD" id="cd02440">
    <property type="entry name" value="AdoMet_MTases"/>
    <property type="match status" value="1"/>
</dbReference>
<dbReference type="PANTHER" id="PTHR13370">
    <property type="entry name" value="RNA METHYLASE-RELATED"/>
    <property type="match status" value="1"/>
</dbReference>
<evidence type="ECO:0000256" key="1">
    <source>
        <dbReference type="ARBA" id="ARBA00010203"/>
    </source>
</evidence>
<evidence type="ECO:0000256" key="5">
    <source>
        <dbReference type="ARBA" id="ARBA00022691"/>
    </source>
</evidence>
<dbReference type="InterPro" id="IPR017985">
    <property type="entry name" value="MeTrfase_CN4_CS"/>
</dbReference>
<evidence type="ECO:0000256" key="8">
    <source>
        <dbReference type="ARBA" id="ARBA00049120"/>
    </source>
</evidence>
<keyword evidence="7" id="KW-0238">DNA-binding</keyword>
<reference evidence="11 12" key="1">
    <citation type="journal article" date="2018" name="Front. Microbiol.">
        <title>Jumbo Bacteriophages Are Represented Within an Increasing Diversity of Environmental Viruses Infecting the Emerging Phytopathogen, Dickeya solani.</title>
        <authorList>
            <person name="Day A.W."/>
            <person name="Ahn J."/>
            <person name="Salmond G.P.C."/>
        </authorList>
    </citation>
    <scope>NUCLEOTIDE SEQUENCE [LARGE SCALE GENOMIC DNA]</scope>
</reference>
<dbReference type="InterPro" id="IPR029063">
    <property type="entry name" value="SAM-dependent_MTases_sf"/>
</dbReference>
<feature type="domain" description="DNA methylase N-4/N-6" evidence="10">
    <location>
        <begin position="23"/>
        <end position="270"/>
    </location>
</feature>
<dbReference type="Pfam" id="PF01555">
    <property type="entry name" value="N6_N4_Mtase"/>
    <property type="match status" value="1"/>
</dbReference>
<comment type="similarity">
    <text evidence="1">Belongs to the N(4)/N(6)-methyltransferase family. N(4) subfamily.</text>
</comment>
<evidence type="ECO:0000256" key="3">
    <source>
        <dbReference type="ARBA" id="ARBA00022603"/>
    </source>
</evidence>
<keyword evidence="4" id="KW-0808">Transferase</keyword>
<gene>
    <name evidence="11" type="ORF">JA13_236</name>
</gene>
<evidence type="ECO:0000256" key="2">
    <source>
        <dbReference type="ARBA" id="ARBA00012185"/>
    </source>
</evidence>
<dbReference type="EMBL" id="MH460460">
    <property type="protein sequence ID" value="AXG66639.1"/>
    <property type="molecule type" value="Genomic_DNA"/>
</dbReference>
<dbReference type="GO" id="GO:0009307">
    <property type="term" value="P:DNA restriction-modification system"/>
    <property type="evidence" value="ECO:0007669"/>
    <property type="project" value="UniProtKB-KW"/>
</dbReference>
<evidence type="ECO:0000256" key="7">
    <source>
        <dbReference type="ARBA" id="ARBA00023125"/>
    </source>
</evidence>
<keyword evidence="6" id="KW-0680">Restriction system</keyword>
<dbReference type="Proteomes" id="UP000263742">
    <property type="component" value="Segment"/>
</dbReference>
<evidence type="ECO:0000313" key="11">
    <source>
        <dbReference type="EMBL" id="AXG66639.1"/>
    </source>
</evidence>
<dbReference type="EC" id="2.1.1.113" evidence="2"/>
<dbReference type="GO" id="GO:0032259">
    <property type="term" value="P:methylation"/>
    <property type="evidence" value="ECO:0007669"/>
    <property type="project" value="UniProtKB-KW"/>
</dbReference>
<dbReference type="InterPro" id="IPR001091">
    <property type="entry name" value="RM_Methyltransferase"/>
</dbReference>
<dbReference type="InterPro" id="IPR002941">
    <property type="entry name" value="DNA_methylase_N4/N6"/>
</dbReference>
<feature type="compositionally biased region" description="Basic and acidic residues" evidence="9">
    <location>
        <begin position="167"/>
        <end position="179"/>
    </location>
</feature>
<dbReference type="GO" id="GO:0015667">
    <property type="term" value="F:site-specific DNA-methyltransferase (cytosine-N4-specific) activity"/>
    <property type="evidence" value="ECO:0007669"/>
    <property type="project" value="UniProtKB-EC"/>
</dbReference>
<accession>A0A384ZWN3</accession>
<dbReference type="PROSITE" id="PS00093">
    <property type="entry name" value="N4_MTASE"/>
    <property type="match status" value="1"/>
</dbReference>
<protein>
    <recommendedName>
        <fullName evidence="2">site-specific DNA-methyltransferase (cytosine-N(4)-specific)</fullName>
        <ecNumber evidence="2">2.1.1.113</ecNumber>
    </recommendedName>
</protein>
<name>A0A384ZWN3_9CAUD</name>
<dbReference type="GO" id="GO:0003677">
    <property type="term" value="F:DNA binding"/>
    <property type="evidence" value="ECO:0007669"/>
    <property type="project" value="UniProtKB-KW"/>
</dbReference>
<evidence type="ECO:0000256" key="4">
    <source>
        <dbReference type="ARBA" id="ARBA00022679"/>
    </source>
</evidence>
<proteinExistence type="inferred from homology"/>
<organism evidence="11 12">
    <name type="scientific">Dickeya phage vB_DsoM_JA13</name>
    <dbReference type="NCBI Taxonomy" id="2283030"/>
    <lineage>
        <taxon>Viruses</taxon>
        <taxon>Duplodnaviria</taxon>
        <taxon>Heunggongvirae</taxon>
        <taxon>Uroviricota</taxon>
        <taxon>Caudoviricetes</taxon>
        <taxon>Salmondvirus</taxon>
        <taxon>Salmondvirus JA11</taxon>
    </lineage>
</organism>